<reference evidence="2 3" key="1">
    <citation type="submission" date="2019-05" db="EMBL/GenBank/DDBJ databases">
        <title>Another draft genome of Portunus trituberculatus and its Hox gene families provides insights of decapod evolution.</title>
        <authorList>
            <person name="Jeong J.-H."/>
            <person name="Song I."/>
            <person name="Kim S."/>
            <person name="Choi T."/>
            <person name="Kim D."/>
            <person name="Ryu S."/>
            <person name="Kim W."/>
        </authorList>
    </citation>
    <scope>NUCLEOTIDE SEQUENCE [LARGE SCALE GENOMIC DNA]</scope>
    <source>
        <tissue evidence="2">Muscle</tissue>
    </source>
</reference>
<evidence type="ECO:0000256" key="1">
    <source>
        <dbReference type="SAM" id="MobiDB-lite"/>
    </source>
</evidence>
<gene>
    <name evidence="2" type="ORF">E2C01_060761</name>
</gene>
<dbReference type="AlphaFoldDB" id="A0A5B7H233"/>
<protein>
    <submittedName>
        <fullName evidence="2">Uncharacterized protein</fullName>
    </submittedName>
</protein>
<sequence length="84" mass="9458">MCPSLACRHPSTATDTASPTPLLYPTQSSPPPPPPPREMNILALSLHHHHRHCHHHHYPRERAVTSRFSPPLYLSFIVGITRLS</sequence>
<organism evidence="2 3">
    <name type="scientific">Portunus trituberculatus</name>
    <name type="common">Swimming crab</name>
    <name type="synonym">Neptunus trituberculatus</name>
    <dbReference type="NCBI Taxonomy" id="210409"/>
    <lineage>
        <taxon>Eukaryota</taxon>
        <taxon>Metazoa</taxon>
        <taxon>Ecdysozoa</taxon>
        <taxon>Arthropoda</taxon>
        <taxon>Crustacea</taxon>
        <taxon>Multicrustacea</taxon>
        <taxon>Malacostraca</taxon>
        <taxon>Eumalacostraca</taxon>
        <taxon>Eucarida</taxon>
        <taxon>Decapoda</taxon>
        <taxon>Pleocyemata</taxon>
        <taxon>Brachyura</taxon>
        <taxon>Eubrachyura</taxon>
        <taxon>Portunoidea</taxon>
        <taxon>Portunidae</taxon>
        <taxon>Portuninae</taxon>
        <taxon>Portunus</taxon>
    </lineage>
</organism>
<feature type="compositionally biased region" description="Low complexity" evidence="1">
    <location>
        <begin position="10"/>
        <end position="27"/>
    </location>
</feature>
<dbReference type="EMBL" id="VSRR010025014">
    <property type="protein sequence ID" value="MPC66611.1"/>
    <property type="molecule type" value="Genomic_DNA"/>
</dbReference>
<feature type="region of interest" description="Disordered" evidence="1">
    <location>
        <begin position="1"/>
        <end position="39"/>
    </location>
</feature>
<evidence type="ECO:0000313" key="2">
    <source>
        <dbReference type="EMBL" id="MPC66611.1"/>
    </source>
</evidence>
<keyword evidence="3" id="KW-1185">Reference proteome</keyword>
<evidence type="ECO:0000313" key="3">
    <source>
        <dbReference type="Proteomes" id="UP000324222"/>
    </source>
</evidence>
<proteinExistence type="predicted"/>
<dbReference type="Proteomes" id="UP000324222">
    <property type="component" value="Unassembled WGS sequence"/>
</dbReference>
<name>A0A5B7H233_PORTR</name>
<comment type="caution">
    <text evidence="2">The sequence shown here is derived from an EMBL/GenBank/DDBJ whole genome shotgun (WGS) entry which is preliminary data.</text>
</comment>
<feature type="compositionally biased region" description="Pro residues" evidence="1">
    <location>
        <begin position="28"/>
        <end position="37"/>
    </location>
</feature>
<accession>A0A5B7H233</accession>